<feature type="binding site" description="in other chain" evidence="7">
    <location>
        <position position="157"/>
    </location>
    <ligand>
        <name>dUMP</name>
        <dbReference type="ChEBI" id="CHEBI:246422"/>
        <note>ligand shared between dimeric partners</note>
    </ligand>
</feature>
<evidence type="ECO:0000256" key="1">
    <source>
        <dbReference type="ARBA" id="ARBA00022603"/>
    </source>
</evidence>
<dbReference type="EMBL" id="JXSU01000008">
    <property type="protein sequence ID" value="KIS22410.1"/>
    <property type="molecule type" value="Genomic_DNA"/>
</dbReference>
<comment type="caution">
    <text evidence="8">The sequence shown here is derived from an EMBL/GenBank/DDBJ whole genome shotgun (WGS) entry which is preliminary data.</text>
</comment>
<evidence type="ECO:0000256" key="3">
    <source>
        <dbReference type="ARBA" id="ARBA00022679"/>
    </source>
</evidence>
<dbReference type="PANTHER" id="PTHR34934:SF1">
    <property type="entry name" value="FLAVIN-DEPENDENT THYMIDYLATE SYNTHASE"/>
    <property type="match status" value="1"/>
</dbReference>
<dbReference type="CDD" id="cd20175">
    <property type="entry name" value="ThyX"/>
    <property type="match status" value="1"/>
</dbReference>
<dbReference type="HOGENOM" id="CLU_077585_0_0_9"/>
<feature type="binding site" evidence="7">
    <location>
        <begin position="79"/>
        <end position="81"/>
    </location>
    <ligand>
        <name>FAD</name>
        <dbReference type="ChEBI" id="CHEBI:57692"/>
        <note>ligand shared between neighboring subunits</note>
    </ligand>
</feature>
<evidence type="ECO:0000256" key="5">
    <source>
        <dbReference type="ARBA" id="ARBA00022827"/>
    </source>
</evidence>
<dbReference type="UniPathway" id="UPA00575"/>
<proteinExistence type="inferred from homology"/>
<evidence type="ECO:0000256" key="4">
    <source>
        <dbReference type="ARBA" id="ARBA00022727"/>
    </source>
</evidence>
<dbReference type="Gene3D" id="3.30.1360.170">
    <property type="match status" value="1"/>
</dbReference>
<evidence type="ECO:0000256" key="7">
    <source>
        <dbReference type="HAMAP-Rule" id="MF_01408"/>
    </source>
</evidence>
<keyword evidence="2 7" id="KW-0285">Flavoprotein</keyword>
<dbReference type="Pfam" id="PF02511">
    <property type="entry name" value="Thy1"/>
    <property type="match status" value="1"/>
</dbReference>
<feature type="binding site" evidence="7">
    <location>
        <begin position="173"/>
        <end position="175"/>
    </location>
    <ligand>
        <name>FAD</name>
        <dbReference type="ChEBI" id="CHEBI:57692"/>
        <note>ligand shared between neighboring subunits</note>
    </ligand>
</feature>
<comment type="similarity">
    <text evidence="7">Belongs to the thymidylate synthase ThyX family.</text>
</comment>
<keyword evidence="3 7" id="KW-0808">Transferase</keyword>
<keyword evidence="6 7" id="KW-0521">NADP</keyword>
<name>A0A0D1BQ78_CLOBO</name>
<keyword evidence="1 7" id="KW-0489">Methyltransferase</keyword>
<accession>A0A0D1BQ78</accession>
<keyword evidence="5 7" id="KW-0274">FAD</keyword>
<evidence type="ECO:0000256" key="6">
    <source>
        <dbReference type="ARBA" id="ARBA00022857"/>
    </source>
</evidence>
<dbReference type="PANTHER" id="PTHR34934">
    <property type="entry name" value="FLAVIN-DEPENDENT THYMIDYLATE SYNTHASE"/>
    <property type="match status" value="1"/>
</dbReference>
<dbReference type="HAMAP" id="MF_01408">
    <property type="entry name" value="ThyX"/>
    <property type="match status" value="1"/>
</dbReference>
<evidence type="ECO:0000256" key="2">
    <source>
        <dbReference type="ARBA" id="ARBA00022630"/>
    </source>
</evidence>
<feature type="binding site" evidence="7">
    <location>
        <begin position="76"/>
        <end position="79"/>
    </location>
    <ligand>
        <name>dUMP</name>
        <dbReference type="ChEBI" id="CHEBI:246422"/>
        <note>ligand shared between dimeric partners</note>
    </ligand>
</feature>
<dbReference type="PROSITE" id="PS51331">
    <property type="entry name" value="THYX"/>
    <property type="match status" value="1"/>
</dbReference>
<dbReference type="GO" id="GO:0070402">
    <property type="term" value="F:NADPH binding"/>
    <property type="evidence" value="ECO:0007669"/>
    <property type="project" value="TreeGrafter"/>
</dbReference>
<dbReference type="GO" id="GO:0050797">
    <property type="term" value="F:thymidylate synthase (FAD) activity"/>
    <property type="evidence" value="ECO:0007669"/>
    <property type="project" value="UniProtKB-UniRule"/>
</dbReference>
<dbReference type="SUPFAM" id="SSF69796">
    <property type="entry name" value="Thymidylate synthase-complementing protein Thy1"/>
    <property type="match status" value="1"/>
</dbReference>
<keyword evidence="4 7" id="KW-0545">Nucleotide biosynthesis</keyword>
<gene>
    <name evidence="7" type="primary">thyX</name>
    <name evidence="8" type="ORF">N495_18315</name>
</gene>
<reference evidence="8 9" key="1">
    <citation type="submission" date="2014-06" db="EMBL/GenBank/DDBJ databases">
        <title>Genome characterization of distinct group I Clostridium botulinum lineages.</title>
        <authorList>
            <person name="Giordani F."/>
            <person name="Anselmo A."/>
            <person name="Fillo S."/>
            <person name="Palozzi A.M."/>
            <person name="Fortunato A."/>
            <person name="Gentile B."/>
            <person name="Ciammaruconi A."/>
            <person name="Anniballi F."/>
            <person name="De Medici D."/>
            <person name="Lista F."/>
        </authorList>
    </citation>
    <scope>NUCLEOTIDE SEQUENCE [LARGE SCALE GENOMIC DNA]</scope>
    <source>
        <strain evidence="8 9">B2 450</strain>
    </source>
</reference>
<comment type="catalytic activity">
    <reaction evidence="7">
        <text>dUMP + (6R)-5,10-methylene-5,6,7,8-tetrahydrofolate + NADPH + H(+) = dTMP + (6S)-5,6,7,8-tetrahydrofolate + NADP(+)</text>
        <dbReference type="Rhea" id="RHEA:29043"/>
        <dbReference type="ChEBI" id="CHEBI:15378"/>
        <dbReference type="ChEBI" id="CHEBI:15636"/>
        <dbReference type="ChEBI" id="CHEBI:57453"/>
        <dbReference type="ChEBI" id="CHEBI:57783"/>
        <dbReference type="ChEBI" id="CHEBI:58349"/>
        <dbReference type="ChEBI" id="CHEBI:63528"/>
        <dbReference type="ChEBI" id="CHEBI:246422"/>
        <dbReference type="EC" id="2.1.1.148"/>
    </reaction>
</comment>
<protein>
    <recommendedName>
        <fullName evidence="7">Flavin-dependent thymidylate synthase</fullName>
        <shortName evidence="7">FDTS</shortName>
        <ecNumber evidence="7">2.1.1.148</ecNumber>
    </recommendedName>
    <alternativeName>
        <fullName evidence="7">FAD-dependent thymidylate synthase</fullName>
    </alternativeName>
    <alternativeName>
        <fullName evidence="7">Thymidylate synthase ThyX</fullName>
        <shortName evidence="7">TS</shortName>
        <shortName evidence="7">TSase</shortName>
    </alternativeName>
</protein>
<comment type="subunit">
    <text evidence="7">Homotetramer.</text>
</comment>
<dbReference type="EC" id="2.1.1.148" evidence="7"/>
<dbReference type="OrthoDB" id="9780625at2"/>
<dbReference type="GO" id="GO:0032259">
    <property type="term" value="P:methylation"/>
    <property type="evidence" value="ECO:0007669"/>
    <property type="project" value="UniProtKB-KW"/>
</dbReference>
<evidence type="ECO:0000313" key="9">
    <source>
        <dbReference type="Proteomes" id="UP000032250"/>
    </source>
</evidence>
<feature type="binding site" evidence="7">
    <location>
        <position position="179"/>
    </location>
    <ligand>
        <name>FAD</name>
        <dbReference type="ChEBI" id="CHEBI:57692"/>
        <note>ligand shared between neighboring subunits</note>
    </ligand>
</feature>
<feature type="binding site" evidence="7">
    <location>
        <position position="55"/>
    </location>
    <ligand>
        <name>FAD</name>
        <dbReference type="ChEBI" id="CHEBI:57692"/>
        <note>ligand shared between neighboring subunits</note>
    </ligand>
</feature>
<dbReference type="RefSeq" id="WP_003482895.1">
    <property type="nucleotide sequence ID" value="NZ_JXSU01000008.1"/>
</dbReference>
<dbReference type="FunFam" id="3.30.1360.170:FF:000004">
    <property type="entry name" value="Flavin-dependent thymidylate synthase"/>
    <property type="match status" value="1"/>
</dbReference>
<comment type="pathway">
    <text evidence="7">Pyrimidine metabolism; dTTP biosynthesis.</text>
</comment>
<dbReference type="GO" id="GO:0004799">
    <property type="term" value="F:thymidylate synthase activity"/>
    <property type="evidence" value="ECO:0007669"/>
    <property type="project" value="TreeGrafter"/>
</dbReference>
<comment type="cofactor">
    <cofactor evidence="7">
        <name>FAD</name>
        <dbReference type="ChEBI" id="CHEBI:57692"/>
    </cofactor>
    <text evidence="7">Binds 4 FAD per tetramer. Each FAD binding site is formed by three monomers.</text>
</comment>
<organism evidence="8 9">
    <name type="scientific">Clostridium botulinum B2 450</name>
    <dbReference type="NCBI Taxonomy" id="1379739"/>
    <lineage>
        <taxon>Bacteria</taxon>
        <taxon>Bacillati</taxon>
        <taxon>Bacillota</taxon>
        <taxon>Clostridia</taxon>
        <taxon>Eubacteriales</taxon>
        <taxon>Clostridiaceae</taxon>
        <taxon>Clostridium</taxon>
    </lineage>
</organism>
<dbReference type="GO" id="GO:0006231">
    <property type="term" value="P:dTMP biosynthetic process"/>
    <property type="evidence" value="ECO:0007669"/>
    <property type="project" value="UniProtKB-UniRule"/>
</dbReference>
<dbReference type="AlphaFoldDB" id="A0A0D1BQ78"/>
<feature type="binding site" evidence="7">
    <location>
        <position position="184"/>
    </location>
    <ligand>
        <name>dUMP</name>
        <dbReference type="ChEBI" id="CHEBI:246422"/>
        <note>ligand shared between dimeric partners</note>
    </ligand>
</feature>
<feature type="active site" description="Involved in ionization of N3 of dUMP, leading to its activation" evidence="7">
    <location>
        <position position="184"/>
    </location>
</feature>
<dbReference type="NCBIfam" id="TIGR02170">
    <property type="entry name" value="thyX"/>
    <property type="match status" value="1"/>
</dbReference>
<dbReference type="PATRIC" id="fig|1379739.3.peg.4040"/>
<comment type="function">
    <text evidence="7">Catalyzes the reductive methylation of 2'-deoxyuridine-5'-monophosphate (dUMP) to 2'-deoxythymidine-5'-monophosphate (dTMP) while utilizing 5,10-methylenetetrahydrofolate (mTHF) as the methyl donor, and NADPH and FADH(2) as the reductant.</text>
</comment>
<dbReference type="InterPro" id="IPR003669">
    <property type="entry name" value="Thymidylate_synthase_ThyX"/>
</dbReference>
<dbReference type="GO" id="GO:0050660">
    <property type="term" value="F:flavin adenine dinucleotide binding"/>
    <property type="evidence" value="ECO:0007669"/>
    <property type="project" value="UniProtKB-UniRule"/>
</dbReference>
<feature type="binding site" evidence="7">
    <location>
        <position position="87"/>
    </location>
    <ligand>
        <name>FAD</name>
        <dbReference type="ChEBI" id="CHEBI:57692"/>
        <note>ligand shared between neighboring subunits</note>
    </ligand>
</feature>
<dbReference type="GO" id="GO:0006235">
    <property type="term" value="P:dTTP biosynthetic process"/>
    <property type="evidence" value="ECO:0007669"/>
    <property type="project" value="UniProtKB-UniRule"/>
</dbReference>
<feature type="binding site" description="in other chain" evidence="7">
    <location>
        <begin position="87"/>
        <end position="91"/>
    </location>
    <ligand>
        <name>dUMP</name>
        <dbReference type="ChEBI" id="CHEBI:246422"/>
        <note>ligand shared between dimeric partners</note>
    </ligand>
</feature>
<evidence type="ECO:0000313" key="8">
    <source>
        <dbReference type="EMBL" id="KIS22410.1"/>
    </source>
</evidence>
<dbReference type="Proteomes" id="UP000032250">
    <property type="component" value="Unassembled WGS sequence"/>
</dbReference>
<dbReference type="InterPro" id="IPR036098">
    <property type="entry name" value="Thymidylate_synthase_ThyX_sf"/>
</dbReference>
<sequence>MKVKLLEYTPNAEKLIASAAKLCYSSSGIEDLQNNLDKEKVDKFLNMLMSYGHESPIEHVSFTFGIEGVSRSLTHQLVRHRIGSYSQQSQRYVRLDQFEYVIPPSVEKDEEAKKIYIETMKNCQKSYDNIASILKEKYINDGLRAMDAEKKAIEDARYVFPNACTSKIIVTMNARSLMNFFRHRCCNRAQWEIRELAEIMLFEVKEVAPTLFKYCGPGCVNGPCPEGKMSCGKIKEVREKYNVKLHKESK</sequence>